<feature type="chain" id="PRO_5013207850" description="Lipoprotein YgdI/YgdR-like SH3-like domain-containing protein" evidence="6">
    <location>
        <begin position="22"/>
        <end position="74"/>
    </location>
</feature>
<keyword evidence="4" id="KW-0564">Palmitate</keyword>
<keyword evidence="5" id="KW-0449">Lipoprotein</keyword>
<evidence type="ECO:0000259" key="7">
    <source>
        <dbReference type="Pfam" id="PF06004"/>
    </source>
</evidence>
<keyword evidence="3" id="KW-0472">Membrane</keyword>
<dbReference type="NCBIfam" id="NF033216">
    <property type="entry name" value="lipo_YgdI_YgdR"/>
    <property type="match status" value="1"/>
</dbReference>
<dbReference type="PANTHER" id="PTHR37011">
    <property type="entry name" value="POT FAMILY PEPTIDE TRANSPORT PROTEIN-RELATED"/>
    <property type="match status" value="1"/>
</dbReference>
<keyword evidence="9" id="KW-1185">Reference proteome</keyword>
<dbReference type="Proteomes" id="UP000193749">
    <property type="component" value="Unassembled WGS sequence"/>
</dbReference>
<gene>
    <name evidence="8" type="ORF">HA50_07980</name>
</gene>
<name>A0A1X1ETJ9_PANCY</name>
<feature type="domain" description="Lipoprotein YgdI/YgdR-like SH3-like" evidence="7">
    <location>
        <begin position="25"/>
        <end position="69"/>
    </location>
</feature>
<evidence type="ECO:0000256" key="1">
    <source>
        <dbReference type="ARBA" id="ARBA00022475"/>
    </source>
</evidence>
<comment type="caution">
    <text evidence="8">The sequence shown here is derived from an EMBL/GenBank/DDBJ whole genome shotgun (WGS) entry which is preliminary data.</text>
</comment>
<evidence type="ECO:0000256" key="4">
    <source>
        <dbReference type="ARBA" id="ARBA00023139"/>
    </source>
</evidence>
<evidence type="ECO:0000256" key="2">
    <source>
        <dbReference type="ARBA" id="ARBA00022729"/>
    </source>
</evidence>
<organism evidence="8 9">
    <name type="scientific">Pantoea cypripedii</name>
    <name type="common">Pectobacterium cypripedii</name>
    <name type="synonym">Erwinia cypripedii</name>
    <dbReference type="NCBI Taxonomy" id="55209"/>
    <lineage>
        <taxon>Bacteria</taxon>
        <taxon>Pseudomonadati</taxon>
        <taxon>Pseudomonadota</taxon>
        <taxon>Gammaproteobacteria</taxon>
        <taxon>Enterobacterales</taxon>
        <taxon>Erwiniaceae</taxon>
        <taxon>Pantoea</taxon>
    </lineage>
</organism>
<accession>A0A1X1ETJ9</accession>
<feature type="signal peptide" evidence="6">
    <location>
        <begin position="1"/>
        <end position="21"/>
    </location>
</feature>
<dbReference type="InterPro" id="IPR010920">
    <property type="entry name" value="LSM_dom_sf"/>
</dbReference>
<proteinExistence type="predicted"/>
<keyword evidence="1" id="KW-1003">Cell membrane</keyword>
<dbReference type="Gene3D" id="2.30.30.100">
    <property type="match status" value="1"/>
</dbReference>
<keyword evidence="2 6" id="KW-0732">Signal</keyword>
<dbReference type="PANTHER" id="PTHR37011:SF2">
    <property type="entry name" value="LIPOPROTEIN"/>
    <property type="match status" value="1"/>
</dbReference>
<dbReference type="EMBL" id="MLJI01000001">
    <property type="protein sequence ID" value="ORM93287.1"/>
    <property type="molecule type" value="Genomic_DNA"/>
</dbReference>
<evidence type="ECO:0000256" key="6">
    <source>
        <dbReference type="SAM" id="SignalP"/>
    </source>
</evidence>
<dbReference type="OrthoDB" id="6520455at2"/>
<dbReference type="RefSeq" id="WP_084873940.1">
    <property type="nucleotide sequence ID" value="NZ_JAGGMY010000001.1"/>
</dbReference>
<evidence type="ECO:0000256" key="3">
    <source>
        <dbReference type="ARBA" id="ARBA00023136"/>
    </source>
</evidence>
<dbReference type="InterPro" id="IPR010305">
    <property type="entry name" value="YgdI/YgdR-like"/>
</dbReference>
<protein>
    <recommendedName>
        <fullName evidence="7">Lipoprotein YgdI/YgdR-like SH3-like domain-containing protein</fullName>
    </recommendedName>
</protein>
<dbReference type="Pfam" id="PF06004">
    <property type="entry name" value="DUF903"/>
    <property type="match status" value="1"/>
</dbReference>
<dbReference type="SUPFAM" id="SSF50182">
    <property type="entry name" value="Sm-like ribonucleoproteins"/>
    <property type="match status" value="1"/>
</dbReference>
<dbReference type="AlphaFoldDB" id="A0A1X1ETJ9"/>
<sequence length="74" mass="8134">MKKTLFLIGTFSLGLLLAGCASDHVMHTNDGQTIVTEGKPVVDKDTGMITYKDIYGKEQQINQSQIKDMSSVDQ</sequence>
<reference evidence="8 9" key="1">
    <citation type="journal article" date="2017" name="Antonie Van Leeuwenhoek">
        <title>Phylogenomic resolution of the bacterial genus Pantoea and its relationship with Erwinia and Tatumella.</title>
        <authorList>
            <person name="Palmer M."/>
            <person name="Steenkamp E.T."/>
            <person name="Coetzee M.P."/>
            <person name="Chan W.Y."/>
            <person name="van Zyl E."/>
            <person name="De Maayer P."/>
            <person name="Coutinho T.A."/>
            <person name="Blom J."/>
            <person name="Smits T.H."/>
            <person name="Duffy B."/>
            <person name="Venter S.N."/>
        </authorList>
    </citation>
    <scope>NUCLEOTIDE SEQUENCE [LARGE SCALE GENOMIC DNA]</scope>
    <source>
        <strain evidence="8 9">LMG 2657</strain>
    </source>
</reference>
<evidence type="ECO:0000313" key="8">
    <source>
        <dbReference type="EMBL" id="ORM93287.1"/>
    </source>
</evidence>
<evidence type="ECO:0000313" key="9">
    <source>
        <dbReference type="Proteomes" id="UP000193749"/>
    </source>
</evidence>
<dbReference type="PROSITE" id="PS51257">
    <property type="entry name" value="PROKAR_LIPOPROTEIN"/>
    <property type="match status" value="1"/>
</dbReference>
<evidence type="ECO:0000256" key="5">
    <source>
        <dbReference type="ARBA" id="ARBA00023288"/>
    </source>
</evidence>
<dbReference type="InterPro" id="IPR047807">
    <property type="entry name" value="YgdI/YgdR-like_SH3-like"/>
</dbReference>
<dbReference type="STRING" id="55209.HA50_07980"/>